<evidence type="ECO:0000256" key="3">
    <source>
        <dbReference type="PROSITE-ProRule" id="PRU10007"/>
    </source>
</evidence>
<dbReference type="Pfam" id="PF00171">
    <property type="entry name" value="Aldedh"/>
    <property type="match status" value="1"/>
</dbReference>
<proteinExistence type="inferred from homology"/>
<gene>
    <name evidence="6" type="ORF">SAMN05443637_11717</name>
</gene>
<dbReference type="SUPFAM" id="SSF53720">
    <property type="entry name" value="ALDH-like"/>
    <property type="match status" value="1"/>
</dbReference>
<accession>A0A1M6XI48</accession>
<feature type="domain" description="Aldehyde dehydrogenase" evidence="5">
    <location>
        <begin position="20"/>
        <end position="469"/>
    </location>
</feature>
<dbReference type="Proteomes" id="UP000184363">
    <property type="component" value="Unassembled WGS sequence"/>
</dbReference>
<dbReference type="AlphaFoldDB" id="A0A1M6XI48"/>
<evidence type="ECO:0000256" key="2">
    <source>
        <dbReference type="ARBA" id="ARBA00023002"/>
    </source>
</evidence>
<dbReference type="EMBL" id="FRAP01000017">
    <property type="protein sequence ID" value="SHL05652.1"/>
    <property type="molecule type" value="Genomic_DNA"/>
</dbReference>
<protein>
    <submittedName>
        <fullName evidence="6">Acyl-CoA reductase</fullName>
    </submittedName>
</protein>
<name>A0A1M6XI48_PSETH</name>
<dbReference type="FunFam" id="3.40.605.10:FF:000007">
    <property type="entry name" value="NAD/NADP-dependent betaine aldehyde dehydrogenase"/>
    <property type="match status" value="1"/>
</dbReference>
<dbReference type="InterPro" id="IPR029510">
    <property type="entry name" value="Ald_DH_CS_GLU"/>
</dbReference>
<dbReference type="Gene3D" id="3.40.309.10">
    <property type="entry name" value="Aldehyde Dehydrogenase, Chain A, domain 2"/>
    <property type="match status" value="1"/>
</dbReference>
<evidence type="ECO:0000313" key="6">
    <source>
        <dbReference type="EMBL" id="SHL05652.1"/>
    </source>
</evidence>
<dbReference type="InterPro" id="IPR015590">
    <property type="entry name" value="Aldehyde_DH_dom"/>
</dbReference>
<keyword evidence="7" id="KW-1185">Reference proteome</keyword>
<dbReference type="InterPro" id="IPR016161">
    <property type="entry name" value="Ald_DH/histidinol_DH"/>
</dbReference>
<comment type="similarity">
    <text evidence="1 4">Belongs to the aldehyde dehydrogenase family.</text>
</comment>
<dbReference type="CDD" id="cd07078">
    <property type="entry name" value="ALDH"/>
    <property type="match status" value="1"/>
</dbReference>
<evidence type="ECO:0000256" key="1">
    <source>
        <dbReference type="ARBA" id="ARBA00009986"/>
    </source>
</evidence>
<dbReference type="Gene3D" id="3.40.605.10">
    <property type="entry name" value="Aldehyde Dehydrogenase, Chain A, domain 1"/>
    <property type="match status" value="1"/>
</dbReference>
<feature type="active site" evidence="3">
    <location>
        <position position="251"/>
    </location>
</feature>
<dbReference type="RefSeq" id="WP_234997449.1">
    <property type="nucleotide sequence ID" value="NZ_CALGVN010000050.1"/>
</dbReference>
<dbReference type="InterPro" id="IPR016163">
    <property type="entry name" value="Ald_DH_C"/>
</dbReference>
<evidence type="ECO:0000313" key="7">
    <source>
        <dbReference type="Proteomes" id="UP000184363"/>
    </source>
</evidence>
<evidence type="ECO:0000259" key="5">
    <source>
        <dbReference type="Pfam" id="PF00171"/>
    </source>
</evidence>
<dbReference type="GO" id="GO:0016620">
    <property type="term" value="F:oxidoreductase activity, acting on the aldehyde or oxo group of donors, NAD or NADP as acceptor"/>
    <property type="evidence" value="ECO:0007669"/>
    <property type="project" value="InterPro"/>
</dbReference>
<sequence length="474" mass="49725">MQHRDVRDPLTLCHRIGGRWVRSASDEVRHLVNPATEEVIAVYPAGCAADVDTAVAAARAAQLDWRMTPLGDRLRLIEAAADRIERHADELARLECEEMGRPAAIGVTFVVSAAAQLRASTEDARTYPFERRIADGSGTTRVLRRPLGVAGVITPWNFPVAAVVTAIGPILAAGNTVVVKPSERSPLSTSRLIEVLGLPDGVANLVLGDAGAGKALVEHDDVAFVHFTGSVEVGRLVGSVAGHKLRRAVLELGGKDPVVVDADVDPVATAEAVAFGAFMNTGQICTSMERIYVHRDVAEPFTHALVAAAGRFGFGSDDSLLGPLVDARQRDHVHAHVIDAVSRGATVLTGGYLPPGKGYYYPATVLTNVDESMLVMTEETFGPIAPVQVVDSFAEGLARAAASRYGLAATVYTRDPRNAAAAAGLPAGLVWVNEWQGGAARVYEPAADSGLGATGGHAAYDAATRPTTVFAAGI</sequence>
<dbReference type="STRING" id="1848.SAMN05443637_11717"/>
<dbReference type="PANTHER" id="PTHR11699">
    <property type="entry name" value="ALDEHYDE DEHYDROGENASE-RELATED"/>
    <property type="match status" value="1"/>
</dbReference>
<dbReference type="PROSITE" id="PS00687">
    <property type="entry name" value="ALDEHYDE_DEHYDR_GLU"/>
    <property type="match status" value="1"/>
</dbReference>
<keyword evidence="2 4" id="KW-0560">Oxidoreductase</keyword>
<organism evidence="6 7">
    <name type="scientific">Pseudonocardia thermophila</name>
    <dbReference type="NCBI Taxonomy" id="1848"/>
    <lineage>
        <taxon>Bacteria</taxon>
        <taxon>Bacillati</taxon>
        <taxon>Actinomycetota</taxon>
        <taxon>Actinomycetes</taxon>
        <taxon>Pseudonocardiales</taxon>
        <taxon>Pseudonocardiaceae</taxon>
        <taxon>Pseudonocardia</taxon>
    </lineage>
</organism>
<evidence type="ECO:0000256" key="4">
    <source>
        <dbReference type="RuleBase" id="RU003345"/>
    </source>
</evidence>
<reference evidence="6 7" key="1">
    <citation type="submission" date="2016-11" db="EMBL/GenBank/DDBJ databases">
        <authorList>
            <person name="Jaros S."/>
            <person name="Januszkiewicz K."/>
            <person name="Wedrychowicz H."/>
        </authorList>
    </citation>
    <scope>NUCLEOTIDE SEQUENCE [LARGE SCALE GENOMIC DNA]</scope>
    <source>
        <strain evidence="6 7">DSM 43832</strain>
    </source>
</reference>
<dbReference type="InterPro" id="IPR016162">
    <property type="entry name" value="Ald_DH_N"/>
</dbReference>